<accession>A0A0P1KX23</accession>
<reference evidence="3" key="1">
    <citation type="submission" date="2015-10" db="EMBL/GenBank/DDBJ databases">
        <authorList>
            <person name="Devillers H."/>
        </authorList>
    </citation>
    <scope>NUCLEOTIDE SEQUENCE [LARGE SCALE GENOMIC DNA]</scope>
</reference>
<feature type="region of interest" description="Disordered" evidence="1">
    <location>
        <begin position="218"/>
        <end position="247"/>
    </location>
</feature>
<feature type="compositionally biased region" description="Low complexity" evidence="1">
    <location>
        <begin position="117"/>
        <end position="134"/>
    </location>
</feature>
<protein>
    <submittedName>
        <fullName evidence="2">LAQU0S16e01552g1_1</fullName>
    </submittedName>
</protein>
<feature type="compositionally biased region" description="Low complexity" evidence="1">
    <location>
        <begin position="335"/>
        <end position="352"/>
    </location>
</feature>
<sequence>MICIGGRRVYITFAKRRRTEAEVSCSGCIRRTHVYDAIACTHTRILAYSPTHAHTHTHTMQDQMYTCENVTASLTSAPGKNQLSCSCGSAQDQRLRNFTFPAGRGAARRARPRRVSSDSGSHSDNSCGNSGDESCDTSCDISCDSDRSSTCAYDESPQISPKTIPSMDRDYADSAFPGSMHRAQNSVFSSFSVASSPITRHRRSSAISADKDTFSAARPAWHSPTKRTSDSVFHKRPMARSSPHSFSRPARALIADTSQQLRRNSEPYFLVKAELGLLDCSRAGSTYAGLPQTGDAAPKSINLEAANWDRASGEKTHVPKAMQGPSALLPPIQFADAGSSQEDSSAASAGGDADPDELLSLKEFLLTSG</sequence>
<dbReference type="Proteomes" id="UP000236544">
    <property type="component" value="Unassembled WGS sequence"/>
</dbReference>
<name>A0A0P1KX23_9SACH</name>
<organism evidence="2 3">
    <name type="scientific">Lachancea quebecensis</name>
    <dbReference type="NCBI Taxonomy" id="1654605"/>
    <lineage>
        <taxon>Eukaryota</taxon>
        <taxon>Fungi</taxon>
        <taxon>Dikarya</taxon>
        <taxon>Ascomycota</taxon>
        <taxon>Saccharomycotina</taxon>
        <taxon>Saccharomycetes</taxon>
        <taxon>Saccharomycetales</taxon>
        <taxon>Saccharomycetaceae</taxon>
        <taxon>Lachancea</taxon>
    </lineage>
</organism>
<evidence type="ECO:0000313" key="2">
    <source>
        <dbReference type="EMBL" id="CUS24431.1"/>
    </source>
</evidence>
<keyword evidence="3" id="KW-1185">Reference proteome</keyword>
<dbReference type="AlphaFoldDB" id="A0A0P1KX23"/>
<dbReference type="EMBL" id="LN890574">
    <property type="protein sequence ID" value="CUS24431.1"/>
    <property type="molecule type" value="Genomic_DNA"/>
</dbReference>
<proteinExistence type="predicted"/>
<evidence type="ECO:0000313" key="3">
    <source>
        <dbReference type="Proteomes" id="UP000236544"/>
    </source>
</evidence>
<dbReference type="OrthoDB" id="4036504at2759"/>
<gene>
    <name evidence="2" type="ORF">LAQU0_S16e01552g</name>
</gene>
<feature type="region of interest" description="Disordered" evidence="1">
    <location>
        <begin position="314"/>
        <end position="355"/>
    </location>
</feature>
<evidence type="ECO:0000256" key="1">
    <source>
        <dbReference type="SAM" id="MobiDB-lite"/>
    </source>
</evidence>
<feature type="region of interest" description="Disordered" evidence="1">
    <location>
        <begin position="99"/>
        <end position="134"/>
    </location>
</feature>